<gene>
    <name evidence="8" type="ordered locus">Cpha266_1083</name>
</gene>
<dbReference type="RefSeq" id="WP_011744950.1">
    <property type="nucleotide sequence ID" value="NC_008639.1"/>
</dbReference>
<dbReference type="EMBL" id="CP000492">
    <property type="protein sequence ID" value="ABL65124.1"/>
    <property type="molecule type" value="Genomic_DNA"/>
</dbReference>
<dbReference type="PANTHER" id="PTHR11819:SF77">
    <property type="entry name" value="SODIUM_GLUCOSE COTRANSPORT PROTEIN"/>
    <property type="match status" value="1"/>
</dbReference>
<feature type="transmembrane region" description="Helical" evidence="7">
    <location>
        <begin position="46"/>
        <end position="67"/>
    </location>
</feature>
<name>A1BFE7_CHLPD</name>
<reference evidence="8 9" key="1">
    <citation type="submission" date="2006-12" db="EMBL/GenBank/DDBJ databases">
        <title>Complete sequence of Chlorobium phaeobacteroides DSM 266.</title>
        <authorList>
            <consortium name="US DOE Joint Genome Institute"/>
            <person name="Copeland A."/>
            <person name="Lucas S."/>
            <person name="Lapidus A."/>
            <person name="Barry K."/>
            <person name="Detter J.C."/>
            <person name="Glavina del Rio T."/>
            <person name="Hammon N."/>
            <person name="Israni S."/>
            <person name="Pitluck S."/>
            <person name="Goltsman E."/>
            <person name="Schmutz J."/>
            <person name="Larimer F."/>
            <person name="Land M."/>
            <person name="Hauser L."/>
            <person name="Mikhailova N."/>
            <person name="Li T."/>
            <person name="Overmann J."/>
            <person name="Bryant D.A."/>
            <person name="Richardson P."/>
        </authorList>
    </citation>
    <scope>NUCLEOTIDE SEQUENCE [LARGE SCALE GENOMIC DNA]</scope>
    <source>
        <strain evidence="8 9">DSM 266</strain>
    </source>
</reference>
<evidence type="ECO:0000256" key="6">
    <source>
        <dbReference type="RuleBase" id="RU362091"/>
    </source>
</evidence>
<dbReference type="KEGG" id="cph:Cpha266_1083"/>
<feature type="transmembrane region" description="Helical" evidence="7">
    <location>
        <begin position="419"/>
        <end position="438"/>
    </location>
</feature>
<protein>
    <submittedName>
        <fullName evidence="8">Na+/solute symporter</fullName>
    </submittedName>
</protein>
<keyword evidence="3 7" id="KW-0812">Transmembrane</keyword>
<feature type="transmembrane region" description="Helical" evidence="7">
    <location>
        <begin position="128"/>
        <end position="150"/>
    </location>
</feature>
<organism evidence="8 9">
    <name type="scientific">Chlorobium phaeobacteroides (strain DSM 266 / SMG 266 / 2430)</name>
    <dbReference type="NCBI Taxonomy" id="290317"/>
    <lineage>
        <taxon>Bacteria</taxon>
        <taxon>Pseudomonadati</taxon>
        <taxon>Chlorobiota</taxon>
        <taxon>Chlorobiia</taxon>
        <taxon>Chlorobiales</taxon>
        <taxon>Chlorobiaceae</taxon>
        <taxon>Chlorobium/Pelodictyon group</taxon>
        <taxon>Chlorobium</taxon>
    </lineage>
</organism>
<dbReference type="Gene3D" id="1.20.1730.10">
    <property type="entry name" value="Sodium/glucose cotransporter"/>
    <property type="match status" value="1"/>
</dbReference>
<feature type="transmembrane region" description="Helical" evidence="7">
    <location>
        <begin position="6"/>
        <end position="26"/>
    </location>
</feature>
<comment type="similarity">
    <text evidence="2 6">Belongs to the sodium:solute symporter (SSF) (TC 2.A.21) family.</text>
</comment>
<dbReference type="eggNOG" id="COG0591">
    <property type="taxonomic scope" value="Bacteria"/>
</dbReference>
<dbReference type="STRING" id="290317.Cpha266_1083"/>
<dbReference type="PANTHER" id="PTHR11819">
    <property type="entry name" value="SOLUTE CARRIER FAMILY 5"/>
    <property type="match status" value="1"/>
</dbReference>
<feature type="transmembrane region" description="Helical" evidence="7">
    <location>
        <begin position="244"/>
        <end position="263"/>
    </location>
</feature>
<accession>A1BFE7</accession>
<feature type="transmembrane region" description="Helical" evidence="7">
    <location>
        <begin position="188"/>
        <end position="208"/>
    </location>
</feature>
<evidence type="ECO:0000256" key="1">
    <source>
        <dbReference type="ARBA" id="ARBA00004141"/>
    </source>
</evidence>
<dbReference type="AlphaFoldDB" id="A1BFE7"/>
<dbReference type="OrthoDB" id="9761931at2"/>
<evidence type="ECO:0000256" key="4">
    <source>
        <dbReference type="ARBA" id="ARBA00022989"/>
    </source>
</evidence>
<feature type="transmembrane region" description="Helical" evidence="7">
    <location>
        <begin position="162"/>
        <end position="181"/>
    </location>
</feature>
<dbReference type="InterPro" id="IPR001734">
    <property type="entry name" value="Na/solute_symporter"/>
</dbReference>
<sequence length="588" mass="65614">METLTLLDYSFIVGYLLLTLFIGLLFSKKASENVGEFFLSGRKLPWWIAGTGMVATTFAADTPLAVTGLVAKNGIAGNWVWWTFVSGGMLTVFFFARLWRRSNILTDLEFIEIRYSGTAAKFLRGFKALYFGLFINSIIIGWVNLAMYKIIRIMVPELNPEITIIALVVLTTVYSGLSGLWGVSITDAVQFIIAMTGCIILAVLALQAPEVGGISGLQHALPAWMFDFYPSLSGSRETPVQDSGAFSLPFASFAAMAFVQWWASWYPGSEPGGGGYIAQRMMSAKDEKHSLLATLWFTVAHYCLRPWPWIIVALASLVMFPDLPLDQKEDGFVYVMKTVLPSGLKGLLVAAFLAAYMSTLSTHLNWGTSYLINDFYQRFLKPEAEAAHLVKASKIVTGLIAIFSLFITFYVLKTITGAWEFIIQCGAGTGFVLIFRWFWWRLNAWSEITSMLAPFLAYAWISFFTSITFPDSLFIIVLFTISSTLIVTFLTPPTDTDRLQSFYRTTRVGGILWKKISVTMPEVESDKGFIMLFIDWLLGIILVYAALFGTGKLIFGDPMQAVIYFATALGAGTLIYKDLNRRGWNNLK</sequence>
<evidence type="ECO:0000256" key="3">
    <source>
        <dbReference type="ARBA" id="ARBA00022692"/>
    </source>
</evidence>
<dbReference type="PROSITE" id="PS50283">
    <property type="entry name" value="NA_SOLUT_SYMP_3"/>
    <property type="match status" value="1"/>
</dbReference>
<dbReference type="Proteomes" id="UP000008701">
    <property type="component" value="Chromosome"/>
</dbReference>
<evidence type="ECO:0000313" key="8">
    <source>
        <dbReference type="EMBL" id="ABL65124.1"/>
    </source>
</evidence>
<feature type="transmembrane region" description="Helical" evidence="7">
    <location>
        <begin position="473"/>
        <end position="491"/>
    </location>
</feature>
<dbReference type="CDD" id="cd11477">
    <property type="entry name" value="SLC5sbd_u1"/>
    <property type="match status" value="1"/>
</dbReference>
<keyword evidence="4 7" id="KW-1133">Transmembrane helix</keyword>
<dbReference type="Pfam" id="PF00474">
    <property type="entry name" value="SSF"/>
    <property type="match status" value="1"/>
</dbReference>
<comment type="subcellular location">
    <subcellularLocation>
        <location evidence="1">Membrane</location>
        <topology evidence="1">Multi-pass membrane protein</topology>
    </subcellularLocation>
</comment>
<evidence type="ECO:0000256" key="7">
    <source>
        <dbReference type="SAM" id="Phobius"/>
    </source>
</evidence>
<dbReference type="InterPro" id="IPR038377">
    <property type="entry name" value="Na/Glc_symporter_sf"/>
</dbReference>
<feature type="transmembrane region" description="Helical" evidence="7">
    <location>
        <begin position="392"/>
        <end position="412"/>
    </location>
</feature>
<feature type="transmembrane region" description="Helical" evidence="7">
    <location>
        <begin position="561"/>
        <end position="579"/>
    </location>
</feature>
<keyword evidence="5 7" id="KW-0472">Membrane</keyword>
<feature type="transmembrane region" description="Helical" evidence="7">
    <location>
        <begin position="529"/>
        <end position="549"/>
    </location>
</feature>
<evidence type="ECO:0000256" key="5">
    <source>
        <dbReference type="ARBA" id="ARBA00023136"/>
    </source>
</evidence>
<dbReference type="HOGENOM" id="CLU_019510_0_0_10"/>
<dbReference type="GO" id="GO:0005886">
    <property type="term" value="C:plasma membrane"/>
    <property type="evidence" value="ECO:0007669"/>
    <property type="project" value="TreeGrafter"/>
</dbReference>
<keyword evidence="9" id="KW-1185">Reference proteome</keyword>
<feature type="transmembrane region" description="Helical" evidence="7">
    <location>
        <begin position="79"/>
        <end position="99"/>
    </location>
</feature>
<proteinExistence type="inferred from homology"/>
<evidence type="ECO:0000313" key="9">
    <source>
        <dbReference type="Proteomes" id="UP000008701"/>
    </source>
</evidence>
<evidence type="ECO:0000256" key="2">
    <source>
        <dbReference type="ARBA" id="ARBA00006434"/>
    </source>
</evidence>
<dbReference type="GO" id="GO:0005412">
    <property type="term" value="F:D-glucose:sodium symporter activity"/>
    <property type="evidence" value="ECO:0007669"/>
    <property type="project" value="TreeGrafter"/>
</dbReference>